<evidence type="ECO:0000313" key="2">
    <source>
        <dbReference type="Proteomes" id="UP000664032"/>
    </source>
</evidence>
<gene>
    <name evidence="1" type="ORF">JR316_0000807</name>
</gene>
<protein>
    <submittedName>
        <fullName evidence="1">Acyltransferase</fullName>
    </submittedName>
</protein>
<dbReference type="Proteomes" id="UP000664032">
    <property type="component" value="Unassembled WGS sequence"/>
</dbReference>
<accession>A0ACB8HGF3</accession>
<sequence length="528" mass="61026">MSSNTPLYAIPISKRPPNTWLRFFQAFLFTILFNSACIMINGSQFVFLLPFRILPFRWSRKLYYAGIRYTKGAFGSLQILMCQWFAPTKLLITFETQGMGAFTQEEIDKYILKDKEGNAVGLDLPTKFVLIANHQVYADWWYAWCLTYFMSPQGIHRYVYITLKKSLRWVPIVGWGMQFFKFIFLARSWASDRQQLARDLATLGREAEREGKPLCFMLYPEGTLVSKDTRPKSKKYAEKMGITDMKHILLPRSTGLHYSLRSLAPRIPDLRLFDLTVAYPGIPPLGYGQDYYTLRSLFFDGVAPPAVHIHIRMFDVTKGVPIGNLSGTTSAATPDPKSKRIVEVDIPSDEKEVFDIWLRKLWQEKDDGMDKFFETGSLASKGAPTVEIPLRLRRKREILDAFCFFWPASVAYLWGRLRGLVSRNRWTQLERQFSSPLEKRVDGVPVTHLEKCKFQYQAKRESTNLSQQVTRMSKVSRERSSHNCLLGFKKRSQLFLKNSEHGSTGMEVEETHLSRLVEFFGHDDGDQV</sequence>
<keyword evidence="2" id="KW-1185">Reference proteome</keyword>
<organism evidence="1 2">
    <name type="scientific">Psilocybe cubensis</name>
    <name type="common">Psychedelic mushroom</name>
    <name type="synonym">Stropharia cubensis</name>
    <dbReference type="NCBI Taxonomy" id="181762"/>
    <lineage>
        <taxon>Eukaryota</taxon>
        <taxon>Fungi</taxon>
        <taxon>Dikarya</taxon>
        <taxon>Basidiomycota</taxon>
        <taxon>Agaricomycotina</taxon>
        <taxon>Agaricomycetes</taxon>
        <taxon>Agaricomycetidae</taxon>
        <taxon>Agaricales</taxon>
        <taxon>Agaricineae</taxon>
        <taxon>Strophariaceae</taxon>
        <taxon>Psilocybe</taxon>
    </lineage>
</organism>
<reference evidence="1" key="1">
    <citation type="submission" date="2021-10" db="EMBL/GenBank/DDBJ databases">
        <title>Psilocybe cubensis genome.</title>
        <authorList>
            <person name="Mckernan K.J."/>
            <person name="Crawford S."/>
            <person name="Trippe A."/>
            <person name="Kane L.T."/>
            <person name="Mclaughlin S."/>
        </authorList>
    </citation>
    <scope>NUCLEOTIDE SEQUENCE</scope>
    <source>
        <strain evidence="1">MGC-MH-2018</strain>
    </source>
</reference>
<keyword evidence="1" id="KW-0808">Transferase</keyword>
<comment type="caution">
    <text evidence="1">The sequence shown here is derived from an EMBL/GenBank/DDBJ whole genome shotgun (WGS) entry which is preliminary data.</text>
</comment>
<keyword evidence="1" id="KW-0012">Acyltransferase</keyword>
<name>A0ACB8HGF3_PSICU</name>
<dbReference type="EMBL" id="JAFIQS020000001">
    <property type="protein sequence ID" value="KAH9486742.1"/>
    <property type="molecule type" value="Genomic_DNA"/>
</dbReference>
<evidence type="ECO:0000313" key="1">
    <source>
        <dbReference type="EMBL" id="KAH9486742.1"/>
    </source>
</evidence>
<proteinExistence type="predicted"/>